<protein>
    <submittedName>
        <fullName evidence="2">Unnamed protein product</fullName>
    </submittedName>
</protein>
<gene>
    <name evidence="2" type="ORF">Pfra01_002947000</name>
</gene>
<evidence type="ECO:0000256" key="1">
    <source>
        <dbReference type="SAM" id="SignalP"/>
    </source>
</evidence>
<dbReference type="Proteomes" id="UP001165121">
    <property type="component" value="Unassembled WGS sequence"/>
</dbReference>
<organism evidence="2 3">
    <name type="scientific">Phytophthora fragariaefolia</name>
    <dbReference type="NCBI Taxonomy" id="1490495"/>
    <lineage>
        <taxon>Eukaryota</taxon>
        <taxon>Sar</taxon>
        <taxon>Stramenopiles</taxon>
        <taxon>Oomycota</taxon>
        <taxon>Peronosporomycetes</taxon>
        <taxon>Peronosporales</taxon>
        <taxon>Peronosporaceae</taxon>
        <taxon>Phytophthora</taxon>
    </lineage>
</organism>
<dbReference type="OrthoDB" id="124329at2759"/>
<reference evidence="2" key="1">
    <citation type="submission" date="2023-04" db="EMBL/GenBank/DDBJ databases">
        <title>Phytophthora fragariaefolia NBRC 109709.</title>
        <authorList>
            <person name="Ichikawa N."/>
            <person name="Sato H."/>
            <person name="Tonouchi N."/>
        </authorList>
    </citation>
    <scope>NUCLEOTIDE SEQUENCE</scope>
    <source>
        <strain evidence="2">NBRC 109709</strain>
    </source>
</reference>
<evidence type="ECO:0000313" key="2">
    <source>
        <dbReference type="EMBL" id="GMG15508.1"/>
    </source>
</evidence>
<proteinExistence type="predicted"/>
<keyword evidence="1" id="KW-0732">Signal</keyword>
<sequence length="131" mass="14511">MKFFTPLLAALVLLASGTVARPNVGEETKNVDQLYADAVVEGGSLVLKYHDTRVDNQLATDTLVPDVVALQTLQDFTHWAKTGVVAGLHIQASSTLVQHALMDTFRWPTCSVVTIHSREHYYWQKATDICQ</sequence>
<evidence type="ECO:0000313" key="3">
    <source>
        <dbReference type="Proteomes" id="UP001165121"/>
    </source>
</evidence>
<feature type="signal peptide" evidence="1">
    <location>
        <begin position="1"/>
        <end position="20"/>
    </location>
</feature>
<dbReference type="EMBL" id="BSXT01018886">
    <property type="protein sequence ID" value="GMG15508.1"/>
    <property type="molecule type" value="Genomic_DNA"/>
</dbReference>
<name>A0A9W6YNG1_9STRA</name>
<dbReference type="AlphaFoldDB" id="A0A9W6YNG1"/>
<feature type="chain" id="PRO_5040820889" evidence="1">
    <location>
        <begin position="21"/>
        <end position="131"/>
    </location>
</feature>
<accession>A0A9W6YNG1</accession>
<comment type="caution">
    <text evidence="2">The sequence shown here is derived from an EMBL/GenBank/DDBJ whole genome shotgun (WGS) entry which is preliminary data.</text>
</comment>
<keyword evidence="3" id="KW-1185">Reference proteome</keyword>